<dbReference type="PANTHER" id="PTHR30294:SF29">
    <property type="entry name" value="MULTIDRUG ABC TRANSPORTER PERMEASE YBHS-RELATED"/>
    <property type="match status" value="1"/>
</dbReference>
<dbReference type="Pfam" id="PF12698">
    <property type="entry name" value="ABC2_membrane_3"/>
    <property type="match status" value="1"/>
</dbReference>
<evidence type="ECO:0000256" key="3">
    <source>
        <dbReference type="ARBA" id="ARBA00022692"/>
    </source>
</evidence>
<dbReference type="OrthoDB" id="9768837at2"/>
<dbReference type="InterPro" id="IPR051449">
    <property type="entry name" value="ABC-2_transporter_component"/>
</dbReference>
<keyword evidence="9" id="KW-1185">Reference proteome</keyword>
<feature type="transmembrane region" description="Helical" evidence="6">
    <location>
        <begin position="347"/>
        <end position="370"/>
    </location>
</feature>
<protein>
    <submittedName>
        <fullName evidence="8">ABC transporter permease</fullName>
    </submittedName>
</protein>
<evidence type="ECO:0000256" key="4">
    <source>
        <dbReference type="ARBA" id="ARBA00022989"/>
    </source>
</evidence>
<accession>A0A6I0FCV4</accession>
<dbReference type="PANTHER" id="PTHR30294">
    <property type="entry name" value="MEMBRANE COMPONENT OF ABC TRANSPORTER YHHJ-RELATED"/>
    <property type="match status" value="1"/>
</dbReference>
<keyword evidence="5 6" id="KW-0472">Membrane</keyword>
<feature type="transmembrane region" description="Helical" evidence="6">
    <location>
        <begin position="266"/>
        <end position="287"/>
    </location>
</feature>
<keyword evidence="3 6" id="KW-0812">Transmembrane</keyword>
<feature type="domain" description="ABC-2 type transporter transmembrane" evidence="7">
    <location>
        <begin position="19"/>
        <end position="370"/>
    </location>
</feature>
<name>A0A6I0FCV4_9FIRM</name>
<organism evidence="8 9">
    <name type="scientific">Alkaliphilus pronyensis</name>
    <dbReference type="NCBI Taxonomy" id="1482732"/>
    <lineage>
        <taxon>Bacteria</taxon>
        <taxon>Bacillati</taxon>
        <taxon>Bacillota</taxon>
        <taxon>Clostridia</taxon>
        <taxon>Peptostreptococcales</taxon>
        <taxon>Natronincolaceae</taxon>
        <taxon>Alkaliphilus</taxon>
    </lineage>
</organism>
<sequence length="396" mass="44709">MSNTMKVAFWEVKKNVTNKSFLISILLTPIIMVIFGGLPSLLSMLEYNQTHTLYVKDEIGIYQELGQYLNQEEIKTVEYNGTLEELKSEGDHKRTSFILLDEEIMEQQQINIHALDDSRPPTNSIRNALNRIVQNRKMEALGLSSEEIKEVDTNILVNIITVKGEEEDFVRKIIPAIFAAMIYFTIFFSGAMTFQSSTQEKKDKMVEILLSSVKPVDLMQGKIIGCFILGMIQVFVWLILGIPIAYFILNIPVIQLLAIKELPLMLFYALAGYLLYSSIFVSLGATIEDVQSQGNFQGMIFLLPMLPIFFFGPIIANPHGVVAKIGSYFPFSTPGVMLLRLSLANSVPVFDIIISIIIIVVTTFFVMKLAGKLFKTAILMYGKNATPQEILKWLKY</sequence>
<dbReference type="GO" id="GO:0005886">
    <property type="term" value="C:plasma membrane"/>
    <property type="evidence" value="ECO:0007669"/>
    <property type="project" value="UniProtKB-SubCell"/>
</dbReference>
<feature type="transmembrane region" description="Helical" evidence="6">
    <location>
        <begin position="173"/>
        <end position="194"/>
    </location>
</feature>
<dbReference type="AlphaFoldDB" id="A0A6I0FCV4"/>
<gene>
    <name evidence="8" type="ORF">F8154_05605</name>
</gene>
<feature type="transmembrane region" description="Helical" evidence="6">
    <location>
        <begin position="299"/>
        <end position="316"/>
    </location>
</feature>
<dbReference type="Proteomes" id="UP000432715">
    <property type="component" value="Unassembled WGS sequence"/>
</dbReference>
<keyword evidence="4 6" id="KW-1133">Transmembrane helix</keyword>
<proteinExistence type="predicted"/>
<feature type="transmembrane region" description="Helical" evidence="6">
    <location>
        <begin position="223"/>
        <end position="246"/>
    </location>
</feature>
<evidence type="ECO:0000256" key="5">
    <source>
        <dbReference type="ARBA" id="ARBA00023136"/>
    </source>
</evidence>
<evidence type="ECO:0000256" key="1">
    <source>
        <dbReference type="ARBA" id="ARBA00004651"/>
    </source>
</evidence>
<dbReference type="RefSeq" id="WP_151860622.1">
    <property type="nucleotide sequence ID" value="NZ_WBZC01000015.1"/>
</dbReference>
<evidence type="ECO:0000313" key="9">
    <source>
        <dbReference type="Proteomes" id="UP000432715"/>
    </source>
</evidence>
<comment type="caution">
    <text evidence="8">The sequence shown here is derived from an EMBL/GenBank/DDBJ whole genome shotgun (WGS) entry which is preliminary data.</text>
</comment>
<keyword evidence="2" id="KW-1003">Cell membrane</keyword>
<reference evidence="8 9" key="1">
    <citation type="submission" date="2019-10" db="EMBL/GenBank/DDBJ databases">
        <title>Alkaliphilus serpentinus sp. nov. and Alkaliphilus pronyensis sp. nov., two novel anaerobic alkaliphilic species isolated from the serpentinized-hosted hydrothermal field of the Prony Bay (New Caledonia).</title>
        <authorList>
            <person name="Postec A."/>
        </authorList>
    </citation>
    <scope>NUCLEOTIDE SEQUENCE [LARGE SCALE GENOMIC DNA]</scope>
    <source>
        <strain evidence="8 9">LacV</strain>
    </source>
</reference>
<dbReference type="InterPro" id="IPR013525">
    <property type="entry name" value="ABC2_TM"/>
</dbReference>
<evidence type="ECO:0000256" key="2">
    <source>
        <dbReference type="ARBA" id="ARBA00022475"/>
    </source>
</evidence>
<feature type="transmembrane region" description="Helical" evidence="6">
    <location>
        <begin position="21"/>
        <end position="42"/>
    </location>
</feature>
<dbReference type="EMBL" id="WBZC01000015">
    <property type="protein sequence ID" value="KAB3535775.1"/>
    <property type="molecule type" value="Genomic_DNA"/>
</dbReference>
<comment type="subcellular location">
    <subcellularLocation>
        <location evidence="1">Cell membrane</location>
        <topology evidence="1">Multi-pass membrane protein</topology>
    </subcellularLocation>
</comment>
<dbReference type="GO" id="GO:0140359">
    <property type="term" value="F:ABC-type transporter activity"/>
    <property type="evidence" value="ECO:0007669"/>
    <property type="project" value="InterPro"/>
</dbReference>
<evidence type="ECO:0000313" key="8">
    <source>
        <dbReference type="EMBL" id="KAB3535775.1"/>
    </source>
</evidence>
<evidence type="ECO:0000256" key="6">
    <source>
        <dbReference type="SAM" id="Phobius"/>
    </source>
</evidence>
<evidence type="ECO:0000259" key="7">
    <source>
        <dbReference type="Pfam" id="PF12698"/>
    </source>
</evidence>